<gene>
    <name evidence="2" type="primary">LOC104716798</name>
</gene>
<accession>A0ABM0TWM8</accession>
<reference evidence="2" key="2">
    <citation type="submission" date="2025-08" db="UniProtKB">
        <authorList>
            <consortium name="RefSeq"/>
        </authorList>
    </citation>
    <scope>IDENTIFICATION</scope>
    <source>
        <tissue evidence="2">Leaf</tissue>
    </source>
</reference>
<proteinExistence type="predicted"/>
<evidence type="ECO:0000313" key="1">
    <source>
        <dbReference type="Proteomes" id="UP000694864"/>
    </source>
</evidence>
<organism evidence="1 2">
    <name type="scientific">Camelina sativa</name>
    <name type="common">False flax</name>
    <name type="synonym">Myagrum sativum</name>
    <dbReference type="NCBI Taxonomy" id="90675"/>
    <lineage>
        <taxon>Eukaryota</taxon>
        <taxon>Viridiplantae</taxon>
        <taxon>Streptophyta</taxon>
        <taxon>Embryophyta</taxon>
        <taxon>Tracheophyta</taxon>
        <taxon>Spermatophyta</taxon>
        <taxon>Magnoliopsida</taxon>
        <taxon>eudicotyledons</taxon>
        <taxon>Gunneridae</taxon>
        <taxon>Pentapetalae</taxon>
        <taxon>rosids</taxon>
        <taxon>malvids</taxon>
        <taxon>Brassicales</taxon>
        <taxon>Brassicaceae</taxon>
        <taxon>Camelineae</taxon>
        <taxon>Camelina</taxon>
    </lineage>
</organism>
<name>A0ABM0TWM8_CAMSA</name>
<sequence>MMASGKTPGLTQEANGVAIDRENNTDVFDDMKQRFLAFKKLKYMDNLEHYKNLADAQAPKTLGFVLLPSLDFNRVTHSLFVTLLI</sequence>
<reference evidence="1" key="1">
    <citation type="journal article" date="2014" name="Nat. Commun.">
        <title>The emerging biofuel crop Camelina sativa retains a highly undifferentiated hexaploid genome structure.</title>
        <authorList>
            <person name="Kagale S."/>
            <person name="Koh C."/>
            <person name="Nixon J."/>
            <person name="Bollina V."/>
            <person name="Clarke W.E."/>
            <person name="Tuteja R."/>
            <person name="Spillane C."/>
            <person name="Robinson S.J."/>
            <person name="Links M.G."/>
            <person name="Clarke C."/>
            <person name="Higgins E.E."/>
            <person name="Huebert T."/>
            <person name="Sharpe A.G."/>
            <person name="Parkin I.A."/>
        </authorList>
    </citation>
    <scope>NUCLEOTIDE SEQUENCE [LARGE SCALE GENOMIC DNA]</scope>
    <source>
        <strain evidence="1">cv. DH55</strain>
    </source>
</reference>
<dbReference type="GeneID" id="104716798"/>
<keyword evidence="1" id="KW-1185">Reference proteome</keyword>
<dbReference type="Proteomes" id="UP000694864">
    <property type="component" value="Chromosome 10"/>
</dbReference>
<dbReference type="RefSeq" id="XP_010432544.1">
    <property type="nucleotide sequence ID" value="XM_010434242.2"/>
</dbReference>
<evidence type="ECO:0000313" key="2">
    <source>
        <dbReference type="RefSeq" id="XP_010432544.1"/>
    </source>
</evidence>
<protein>
    <submittedName>
        <fullName evidence="2">Beta carbonic anhydrase 5, chloroplastic-like isoform X2</fullName>
    </submittedName>
</protein>